<gene>
    <name evidence="4" type="ORF">ACFFVI_09055</name>
</gene>
<comment type="caution">
    <text evidence="4">The sequence shown here is derived from an EMBL/GenBank/DDBJ whole genome shotgun (WGS) entry which is preliminary data.</text>
</comment>
<name>A0ABV5LSQ6_9ACTN</name>
<dbReference type="InterPro" id="IPR003594">
    <property type="entry name" value="HATPase_dom"/>
</dbReference>
<dbReference type="Pfam" id="PF13581">
    <property type="entry name" value="HATPase_c_2"/>
    <property type="match status" value="1"/>
</dbReference>
<dbReference type="EMBL" id="JBHMDM010000004">
    <property type="protein sequence ID" value="MFB9377118.1"/>
    <property type="molecule type" value="Genomic_DNA"/>
</dbReference>
<dbReference type="PANTHER" id="PTHR35526:SF3">
    <property type="entry name" value="ANTI-SIGMA-F FACTOR RSBW"/>
    <property type="match status" value="1"/>
</dbReference>
<dbReference type="Proteomes" id="UP001589748">
    <property type="component" value="Unassembled WGS sequence"/>
</dbReference>
<keyword evidence="1" id="KW-0808">Transferase</keyword>
<keyword evidence="1" id="KW-0723">Serine/threonine-protein kinase</keyword>
<organism evidence="4 5">
    <name type="scientific">Kineococcus gynurae</name>
    <dbReference type="NCBI Taxonomy" id="452979"/>
    <lineage>
        <taxon>Bacteria</taxon>
        <taxon>Bacillati</taxon>
        <taxon>Actinomycetota</taxon>
        <taxon>Actinomycetes</taxon>
        <taxon>Kineosporiales</taxon>
        <taxon>Kineosporiaceae</taxon>
        <taxon>Kineococcus</taxon>
    </lineage>
</organism>
<proteinExistence type="predicted"/>
<feature type="domain" description="Histidine kinase/HSP90-like ATPase" evidence="3">
    <location>
        <begin position="52"/>
        <end position="152"/>
    </location>
</feature>
<protein>
    <submittedName>
        <fullName evidence="4">ATP-binding protein</fullName>
    </submittedName>
</protein>
<evidence type="ECO:0000313" key="4">
    <source>
        <dbReference type="EMBL" id="MFB9377118.1"/>
    </source>
</evidence>
<keyword evidence="4" id="KW-0547">Nucleotide-binding</keyword>
<dbReference type="SUPFAM" id="SSF55874">
    <property type="entry name" value="ATPase domain of HSP90 chaperone/DNA topoisomerase II/histidine kinase"/>
    <property type="match status" value="1"/>
</dbReference>
<dbReference type="PANTHER" id="PTHR35526">
    <property type="entry name" value="ANTI-SIGMA-F FACTOR RSBW-RELATED"/>
    <property type="match status" value="1"/>
</dbReference>
<dbReference type="RefSeq" id="WP_380135103.1">
    <property type="nucleotide sequence ID" value="NZ_JBHLUI010000003.1"/>
</dbReference>
<evidence type="ECO:0000256" key="2">
    <source>
        <dbReference type="SAM" id="MobiDB-lite"/>
    </source>
</evidence>
<keyword evidence="5" id="KW-1185">Reference proteome</keyword>
<evidence type="ECO:0000313" key="5">
    <source>
        <dbReference type="Proteomes" id="UP001589748"/>
    </source>
</evidence>
<evidence type="ECO:0000259" key="3">
    <source>
        <dbReference type="Pfam" id="PF13581"/>
    </source>
</evidence>
<feature type="region of interest" description="Disordered" evidence="2">
    <location>
        <begin position="1"/>
        <end position="28"/>
    </location>
</feature>
<dbReference type="CDD" id="cd16936">
    <property type="entry name" value="HATPase_RsbW-like"/>
    <property type="match status" value="1"/>
</dbReference>
<reference evidence="4 5" key="1">
    <citation type="submission" date="2024-09" db="EMBL/GenBank/DDBJ databases">
        <authorList>
            <person name="Sun Q."/>
            <person name="Mori K."/>
        </authorList>
    </citation>
    <scope>NUCLEOTIDE SEQUENCE [LARGE SCALE GENOMIC DNA]</scope>
    <source>
        <strain evidence="4 5">TISTR 1856</strain>
    </source>
</reference>
<dbReference type="GO" id="GO:0005524">
    <property type="term" value="F:ATP binding"/>
    <property type="evidence" value="ECO:0007669"/>
    <property type="project" value="UniProtKB-KW"/>
</dbReference>
<keyword evidence="1" id="KW-0418">Kinase</keyword>
<keyword evidence="4" id="KW-0067">ATP-binding</keyword>
<dbReference type="InterPro" id="IPR036890">
    <property type="entry name" value="HATPase_C_sf"/>
</dbReference>
<dbReference type="InterPro" id="IPR050267">
    <property type="entry name" value="Anti-sigma-factor_SerPK"/>
</dbReference>
<accession>A0ABV5LSQ6</accession>
<sequence>MTQQPTTARVPAPGLRPGRRGGKPGGEGTVYQVVLPPSPRSVGVARWLIGEWCAPWVNAHELAEDTVESALLLASEVVTNAVIHGDGMVHVAVSRLNGSALRVEVSDAGGGMPLVNGQRPDAESGRGMAMVELLSSRWGTDLGVGPLGKTVWFELPIHAA</sequence>
<evidence type="ECO:0000256" key="1">
    <source>
        <dbReference type="ARBA" id="ARBA00022527"/>
    </source>
</evidence>
<dbReference type="Gene3D" id="3.30.565.10">
    <property type="entry name" value="Histidine kinase-like ATPase, C-terminal domain"/>
    <property type="match status" value="1"/>
</dbReference>